<accession>A0A395MIT8</accession>
<proteinExistence type="predicted"/>
<reference evidence="1 2" key="1">
    <citation type="journal article" date="2018" name="PLoS Pathog.">
        <title>Evolution of structural diversity of trichothecenes, a family of toxins produced by plant pathogenic and entomopathogenic fungi.</title>
        <authorList>
            <person name="Proctor R.H."/>
            <person name="McCormick S.P."/>
            <person name="Kim H.S."/>
            <person name="Cardoza R.E."/>
            <person name="Stanley A.M."/>
            <person name="Lindo L."/>
            <person name="Kelly A."/>
            <person name="Brown D.W."/>
            <person name="Lee T."/>
            <person name="Vaughan M.M."/>
            <person name="Alexander N.J."/>
            <person name="Busman M."/>
            <person name="Gutierrez S."/>
        </authorList>
    </citation>
    <scope>NUCLEOTIDE SEQUENCE [LARGE SCALE GENOMIC DNA]</scope>
    <source>
        <strain evidence="1 2">NRRL 13405</strain>
    </source>
</reference>
<name>A0A395MIT8_9HYPO</name>
<evidence type="ECO:0008006" key="3">
    <source>
        <dbReference type="Google" id="ProtNLM"/>
    </source>
</evidence>
<dbReference type="Proteomes" id="UP000265631">
    <property type="component" value="Unassembled WGS sequence"/>
</dbReference>
<comment type="caution">
    <text evidence="1">The sequence shown here is derived from an EMBL/GenBank/DDBJ whole genome shotgun (WGS) entry which is preliminary data.</text>
</comment>
<evidence type="ECO:0000313" key="2">
    <source>
        <dbReference type="Proteomes" id="UP000265631"/>
    </source>
</evidence>
<gene>
    <name evidence="1" type="ORF">FIE12Z_8015</name>
</gene>
<dbReference type="AlphaFoldDB" id="A0A395MIT8"/>
<evidence type="ECO:0000313" key="1">
    <source>
        <dbReference type="EMBL" id="RFN47741.1"/>
    </source>
</evidence>
<dbReference type="EMBL" id="PXXK01000236">
    <property type="protein sequence ID" value="RFN47741.1"/>
    <property type="molecule type" value="Genomic_DNA"/>
</dbReference>
<protein>
    <recommendedName>
        <fullName evidence="3">Chromo domain-containing protein</fullName>
    </recommendedName>
</protein>
<organism evidence="1 2">
    <name type="scientific">Fusarium flagelliforme</name>
    <dbReference type="NCBI Taxonomy" id="2675880"/>
    <lineage>
        <taxon>Eukaryota</taxon>
        <taxon>Fungi</taxon>
        <taxon>Dikarya</taxon>
        <taxon>Ascomycota</taxon>
        <taxon>Pezizomycotina</taxon>
        <taxon>Sordariomycetes</taxon>
        <taxon>Hypocreomycetidae</taxon>
        <taxon>Hypocreales</taxon>
        <taxon>Nectriaceae</taxon>
        <taxon>Fusarium</taxon>
        <taxon>Fusarium incarnatum-equiseti species complex</taxon>
    </lineage>
</organism>
<keyword evidence="2" id="KW-1185">Reference proteome</keyword>
<sequence>MTQPPNPSSYEQMYLTIEGLVTPPETPTPRDRGPYRARRDVRGGAVAREWIVATLPFPRLLEEDVKAAREEVERRRALQIPPATASNHRCPVNKTLEWRLFDRDCVVLLIQWDNGSDDTWEAEGIMHKDMAPLVIQCWRKQGGHEMVTAQALRP</sequence>